<dbReference type="Proteomes" id="UP000663722">
    <property type="component" value="Chromosome"/>
</dbReference>
<dbReference type="FunFam" id="2.30.22.10:FF:000001">
    <property type="entry name" value="Protein GrpE"/>
    <property type="match status" value="1"/>
</dbReference>
<dbReference type="KEGG" id="dmm:dnm_066000"/>
<evidence type="ECO:0000313" key="14">
    <source>
        <dbReference type="EMBL" id="QTA90540.1"/>
    </source>
</evidence>
<evidence type="ECO:0000256" key="5">
    <source>
        <dbReference type="ARBA" id="ARBA00023016"/>
    </source>
</evidence>
<dbReference type="GO" id="GO:0006457">
    <property type="term" value="P:protein folding"/>
    <property type="evidence" value="ECO:0007669"/>
    <property type="project" value="InterPro"/>
</dbReference>
<evidence type="ECO:0000256" key="13">
    <source>
        <dbReference type="SAM" id="MobiDB-lite"/>
    </source>
</evidence>
<dbReference type="NCBIfam" id="NF010748">
    <property type="entry name" value="PRK14150.1"/>
    <property type="match status" value="1"/>
</dbReference>
<dbReference type="Gene3D" id="2.30.22.10">
    <property type="entry name" value="Head domain of nucleotide exchange factor GrpE"/>
    <property type="match status" value="1"/>
</dbReference>
<dbReference type="EMBL" id="CP061800">
    <property type="protein sequence ID" value="QTA90540.1"/>
    <property type="molecule type" value="Genomic_DNA"/>
</dbReference>
<dbReference type="GO" id="GO:0000774">
    <property type="term" value="F:adenyl-nucleotide exchange factor activity"/>
    <property type="evidence" value="ECO:0007669"/>
    <property type="project" value="InterPro"/>
</dbReference>
<organism evidence="14 15">
    <name type="scientific">Desulfonema magnum</name>
    <dbReference type="NCBI Taxonomy" id="45655"/>
    <lineage>
        <taxon>Bacteria</taxon>
        <taxon>Pseudomonadati</taxon>
        <taxon>Thermodesulfobacteriota</taxon>
        <taxon>Desulfobacteria</taxon>
        <taxon>Desulfobacterales</taxon>
        <taxon>Desulfococcaceae</taxon>
        <taxon>Desulfonema</taxon>
    </lineage>
</organism>
<dbReference type="AlphaFoldDB" id="A0A975GR42"/>
<dbReference type="GO" id="GO:0051082">
    <property type="term" value="F:unfolded protein binding"/>
    <property type="evidence" value="ECO:0007669"/>
    <property type="project" value="TreeGrafter"/>
</dbReference>
<dbReference type="Pfam" id="PF01025">
    <property type="entry name" value="GrpE"/>
    <property type="match status" value="1"/>
</dbReference>
<evidence type="ECO:0000256" key="12">
    <source>
        <dbReference type="RuleBase" id="RU004478"/>
    </source>
</evidence>
<dbReference type="Gene3D" id="3.90.20.20">
    <property type="match status" value="1"/>
</dbReference>
<dbReference type="PRINTS" id="PR00773">
    <property type="entry name" value="GRPEPROTEIN"/>
</dbReference>
<keyword evidence="15" id="KW-1185">Reference proteome</keyword>
<evidence type="ECO:0000256" key="9">
    <source>
        <dbReference type="ARBA" id="ARBA00076414"/>
    </source>
</evidence>
<dbReference type="SUPFAM" id="SSF58014">
    <property type="entry name" value="Coiled-coil domain of nucleotide exchange factor GrpE"/>
    <property type="match status" value="1"/>
</dbReference>
<dbReference type="HAMAP" id="MF_01151">
    <property type="entry name" value="GrpE"/>
    <property type="match status" value="1"/>
</dbReference>
<dbReference type="GO" id="GO:0005737">
    <property type="term" value="C:cytoplasm"/>
    <property type="evidence" value="ECO:0007669"/>
    <property type="project" value="UniProtKB-SubCell"/>
</dbReference>
<dbReference type="CDD" id="cd00446">
    <property type="entry name" value="GrpE"/>
    <property type="match status" value="1"/>
</dbReference>
<dbReference type="GO" id="GO:0051087">
    <property type="term" value="F:protein-folding chaperone binding"/>
    <property type="evidence" value="ECO:0007669"/>
    <property type="project" value="InterPro"/>
</dbReference>
<feature type="region of interest" description="Disordered" evidence="13">
    <location>
        <begin position="25"/>
        <end position="85"/>
    </location>
</feature>
<evidence type="ECO:0000256" key="3">
    <source>
        <dbReference type="ARBA" id="ARBA00011738"/>
    </source>
</evidence>
<dbReference type="NCBIfam" id="NF010738">
    <property type="entry name" value="PRK14140.1"/>
    <property type="match status" value="1"/>
</dbReference>
<protein>
    <recommendedName>
        <fullName evidence="8 10">Protein GrpE</fullName>
    </recommendedName>
    <alternativeName>
        <fullName evidence="9 10">HSP-70 cofactor</fullName>
    </alternativeName>
</protein>
<dbReference type="PROSITE" id="PS01071">
    <property type="entry name" value="GRPE"/>
    <property type="match status" value="1"/>
</dbReference>
<keyword evidence="6 10" id="KW-0143">Chaperone</keyword>
<dbReference type="PANTHER" id="PTHR21237:SF23">
    <property type="entry name" value="GRPE PROTEIN HOMOLOG, MITOCHONDRIAL"/>
    <property type="match status" value="1"/>
</dbReference>
<comment type="subunit">
    <text evidence="3 10">Homodimer.</text>
</comment>
<reference evidence="14" key="1">
    <citation type="journal article" date="2021" name="Microb. Physiol.">
        <title>Proteogenomic Insights into the Physiology of Marine, Sulfate-Reducing, Filamentous Desulfonema limicola and Desulfonema magnum.</title>
        <authorList>
            <person name="Schnaars V."/>
            <person name="Wohlbrand L."/>
            <person name="Scheve S."/>
            <person name="Hinrichs C."/>
            <person name="Reinhardt R."/>
            <person name="Rabus R."/>
        </authorList>
    </citation>
    <scope>NUCLEOTIDE SEQUENCE</scope>
    <source>
        <strain evidence="14">4be13</strain>
    </source>
</reference>
<keyword evidence="4 10" id="KW-0963">Cytoplasm</keyword>
<accession>A0A975GR42</accession>
<dbReference type="InterPro" id="IPR000740">
    <property type="entry name" value="GrpE"/>
</dbReference>
<feature type="compositionally biased region" description="Acidic residues" evidence="13">
    <location>
        <begin position="74"/>
        <end position="85"/>
    </location>
</feature>
<gene>
    <name evidence="10 14" type="primary">grpE</name>
    <name evidence="14" type="ORF">dnm_066000</name>
</gene>
<evidence type="ECO:0000256" key="7">
    <source>
        <dbReference type="ARBA" id="ARBA00053401"/>
    </source>
</evidence>
<evidence type="ECO:0000256" key="2">
    <source>
        <dbReference type="ARBA" id="ARBA00009054"/>
    </source>
</evidence>
<proteinExistence type="inferred from homology"/>
<comment type="similarity">
    <text evidence="2 10 12">Belongs to the GrpE family.</text>
</comment>
<dbReference type="SUPFAM" id="SSF51064">
    <property type="entry name" value="Head domain of nucleotide exchange factor GrpE"/>
    <property type="match status" value="1"/>
</dbReference>
<dbReference type="InterPro" id="IPR013805">
    <property type="entry name" value="GrpE_CC"/>
</dbReference>
<comment type="subcellular location">
    <subcellularLocation>
        <location evidence="1 10">Cytoplasm</location>
    </subcellularLocation>
</comment>
<evidence type="ECO:0000256" key="8">
    <source>
        <dbReference type="ARBA" id="ARBA00072274"/>
    </source>
</evidence>
<name>A0A975GR42_9BACT</name>
<evidence type="ECO:0000256" key="10">
    <source>
        <dbReference type="HAMAP-Rule" id="MF_01151"/>
    </source>
</evidence>
<evidence type="ECO:0000256" key="4">
    <source>
        <dbReference type="ARBA" id="ARBA00022490"/>
    </source>
</evidence>
<evidence type="ECO:0000256" key="11">
    <source>
        <dbReference type="RuleBase" id="RU000639"/>
    </source>
</evidence>
<dbReference type="GO" id="GO:0042803">
    <property type="term" value="F:protein homodimerization activity"/>
    <property type="evidence" value="ECO:0007669"/>
    <property type="project" value="InterPro"/>
</dbReference>
<dbReference type="InterPro" id="IPR009012">
    <property type="entry name" value="GrpE_head"/>
</dbReference>
<feature type="compositionally biased region" description="Basic and acidic residues" evidence="13">
    <location>
        <begin position="34"/>
        <end position="60"/>
    </location>
</feature>
<evidence type="ECO:0000256" key="6">
    <source>
        <dbReference type="ARBA" id="ARBA00023186"/>
    </source>
</evidence>
<comment type="function">
    <text evidence="7 10 11">Participates actively in the response to hyperosmotic and heat shock by preventing the aggregation of stress-denatured proteins, in association with DnaK and GrpE. It is the nucleotide exchange factor for DnaK and may function as a thermosensor. Unfolded proteins bind initially to DnaJ; upon interaction with the DnaJ-bound protein, DnaK hydrolyzes its bound ATP, resulting in the formation of a stable complex. GrpE releases ADP from DnaK; ATP binding to DnaK triggers the release of the substrate protein, thus completing the reaction cycle. Several rounds of ATP-dependent interactions between DnaJ, DnaK and GrpE are required for fully efficient folding.</text>
</comment>
<keyword evidence="5 10" id="KW-0346">Stress response</keyword>
<evidence type="ECO:0000256" key="1">
    <source>
        <dbReference type="ARBA" id="ARBA00004496"/>
    </source>
</evidence>
<evidence type="ECO:0000313" key="15">
    <source>
        <dbReference type="Proteomes" id="UP000663722"/>
    </source>
</evidence>
<dbReference type="PANTHER" id="PTHR21237">
    <property type="entry name" value="GRPE PROTEIN"/>
    <property type="match status" value="1"/>
</dbReference>
<sequence>MVMNFNKKIWGWILKFACFVKPNAHTKQASHPTNIEKADESINREKILPMTNKDKIKNNPEAEEAAEDDKISEEGDSQDENDTEADDPLKALKSKAESAEQEAKDSYDRFLRVSAEFENYKKRSAREMEGFKKFANEALIKEMLPVVDNLERAIDSSNSNGGSDDSIVEGVNMTLKEILKIFEKFHVQPIQSVGEMFDPGFHEAVMQEESEEHSENTVLKELQKGYLIHDRLLRPSMVIVSKSKENKK</sequence>